<keyword evidence="1" id="KW-0472">Membrane</keyword>
<protein>
    <recommendedName>
        <fullName evidence="2">Sulfatase N-terminal domain-containing protein</fullName>
    </recommendedName>
</protein>
<feature type="transmembrane region" description="Helical" evidence="1">
    <location>
        <begin position="129"/>
        <end position="146"/>
    </location>
</feature>
<evidence type="ECO:0000259" key="2">
    <source>
        <dbReference type="Pfam" id="PF00884"/>
    </source>
</evidence>
<dbReference type="PANTHER" id="PTHR43751">
    <property type="entry name" value="SULFATASE"/>
    <property type="match status" value="1"/>
</dbReference>
<dbReference type="Pfam" id="PF00884">
    <property type="entry name" value="Sulfatase"/>
    <property type="match status" value="1"/>
</dbReference>
<dbReference type="EMBL" id="CANTFM010000950">
    <property type="protein sequence ID" value="CAI5732250.1"/>
    <property type="molecule type" value="Genomic_DNA"/>
</dbReference>
<feature type="transmembrane region" description="Helical" evidence="1">
    <location>
        <begin position="67"/>
        <end position="89"/>
    </location>
</feature>
<keyword evidence="1" id="KW-0812">Transmembrane</keyword>
<dbReference type="PANTHER" id="PTHR43751:SF3">
    <property type="entry name" value="SULFATASE N-TERMINAL DOMAIN-CONTAINING PROTEIN"/>
    <property type="match status" value="1"/>
</dbReference>
<reference evidence="3" key="1">
    <citation type="submission" date="2022-12" db="EMBL/GenBank/DDBJ databases">
        <authorList>
            <person name="Webb A."/>
        </authorList>
    </citation>
    <scope>NUCLEOTIDE SEQUENCE</scope>
    <source>
        <strain evidence="3">Pd1</strain>
    </source>
</reference>
<keyword evidence="4" id="KW-1185">Reference proteome</keyword>
<name>A0AAV0U9X5_9STRA</name>
<feature type="transmembrane region" description="Helical" evidence="1">
    <location>
        <begin position="231"/>
        <end position="251"/>
    </location>
</feature>
<evidence type="ECO:0000256" key="1">
    <source>
        <dbReference type="SAM" id="Phobius"/>
    </source>
</evidence>
<dbReference type="InterPro" id="IPR017850">
    <property type="entry name" value="Alkaline_phosphatase_core_sf"/>
</dbReference>
<dbReference type="InterPro" id="IPR052701">
    <property type="entry name" value="GAG_Ulvan_Degrading_Sulfatases"/>
</dbReference>
<evidence type="ECO:0000313" key="3">
    <source>
        <dbReference type="EMBL" id="CAI5732250.1"/>
    </source>
</evidence>
<organism evidence="3 4">
    <name type="scientific">Peronospora destructor</name>
    <dbReference type="NCBI Taxonomy" id="86335"/>
    <lineage>
        <taxon>Eukaryota</taxon>
        <taxon>Sar</taxon>
        <taxon>Stramenopiles</taxon>
        <taxon>Oomycota</taxon>
        <taxon>Peronosporomycetes</taxon>
        <taxon>Peronosporales</taxon>
        <taxon>Peronosporaceae</taxon>
        <taxon>Peronospora</taxon>
    </lineage>
</organism>
<evidence type="ECO:0000313" key="4">
    <source>
        <dbReference type="Proteomes" id="UP001162029"/>
    </source>
</evidence>
<dbReference type="CDD" id="cd16015">
    <property type="entry name" value="LTA_synthase"/>
    <property type="match status" value="1"/>
</dbReference>
<dbReference type="Proteomes" id="UP001162029">
    <property type="component" value="Unassembled WGS sequence"/>
</dbReference>
<keyword evidence="1" id="KW-1133">Transmembrane helix</keyword>
<dbReference type="SUPFAM" id="SSF53649">
    <property type="entry name" value="Alkaline phosphatase-like"/>
    <property type="match status" value="1"/>
</dbReference>
<accession>A0AAV0U9X5</accession>
<dbReference type="InterPro" id="IPR000917">
    <property type="entry name" value="Sulfatase_N"/>
</dbReference>
<sequence length="770" mass="86650">MTALIRMYATAKEATPGVFLGAATLGFAEDFVCATYLVSALWLFDILKRDVGKRFSDRKDSGTVTSIRKFATFAASWLLCITMMIPFSADALLVRSRGMRFTFGLIKMAIDEKDSISAVPVSTDEVNQAFLHGAVLVVVATLFASMRTNCTKRLHDKLETNENVADLSLKSVTPKRKVLQDSAAIEDTVVQVGEPVESMETEKMLDQDNAEGDNISPMSQRMKRELRLKRGITVIISLVVLPAIVVVASSLTSPLIAYSALNTSLNELFGGILLPTLPHTDGALSWPEKFIHTATENYALLGNNSLYRRTTGFHGELAFNVTVAPNNPPNVVLIVIESFRYHDSHYLVGEEDPSNLFKGTNLTITPNFDRWAKRGVALRNLWSSWKTSRSVESLLFAQLPYDSTTKTGTTGGRKTNKLSGLPQLFTAKGYETYFTTGCKTNYDNWDIFLPTHGFDTVLARDEMMMLAMTHLGIKPEDWYGSEHRALNWGVHDDLSFQLLGDLMVDKTKEQKERVADKKPKKPLFLTHYTISSHVDYVQRPRWYAEAEKPDFSALYEGQQYADVIKHYLEIRYFTDMELGKFMDRMAKEGILNDTIVVIVGDHGQAPEFGTDVPENREASVTRVAGSIIAEGRLVGSDALVIDDPTEQYDILNTLADITGVPDGGFIQDGVGRSLKRKVKFGERLVYSNNPNRKMSIVHGHQRFRYDRVTESILLHDAEKDHDMTTDLFPKLTAKEQAEWLSRRDDGRWVNDYYKKRWENECLLTPDCTRT</sequence>
<dbReference type="Gene3D" id="3.40.720.10">
    <property type="entry name" value="Alkaline Phosphatase, subunit A"/>
    <property type="match status" value="1"/>
</dbReference>
<comment type="caution">
    <text evidence="3">The sequence shown here is derived from an EMBL/GenBank/DDBJ whole genome shotgun (WGS) entry which is preliminary data.</text>
</comment>
<gene>
    <name evidence="3" type="ORF">PDE001_LOCUS5051</name>
</gene>
<feature type="domain" description="Sulfatase N-terminal" evidence="2">
    <location>
        <begin position="329"/>
        <end position="607"/>
    </location>
</feature>
<proteinExistence type="predicted"/>
<dbReference type="AlphaFoldDB" id="A0AAV0U9X5"/>